<dbReference type="AlphaFoldDB" id="A0A0F9PAR6"/>
<accession>A0A0F9PAR6</accession>
<gene>
    <name evidence="1" type="ORF">LCGC14_0849580</name>
</gene>
<dbReference type="EMBL" id="LAZR01002526">
    <property type="protein sequence ID" value="KKN28905.1"/>
    <property type="molecule type" value="Genomic_DNA"/>
</dbReference>
<organism evidence="1">
    <name type="scientific">marine sediment metagenome</name>
    <dbReference type="NCBI Taxonomy" id="412755"/>
    <lineage>
        <taxon>unclassified sequences</taxon>
        <taxon>metagenomes</taxon>
        <taxon>ecological metagenomes</taxon>
    </lineage>
</organism>
<name>A0A0F9PAR6_9ZZZZ</name>
<evidence type="ECO:0000313" key="1">
    <source>
        <dbReference type="EMBL" id="KKN28905.1"/>
    </source>
</evidence>
<proteinExistence type="predicted"/>
<sequence>MAEEWYLIHTHCNKRLLPSVNVIKGESYE</sequence>
<protein>
    <submittedName>
        <fullName evidence="1">Uncharacterized protein</fullName>
    </submittedName>
</protein>
<comment type="caution">
    <text evidence="1">The sequence shown here is derived from an EMBL/GenBank/DDBJ whole genome shotgun (WGS) entry which is preliminary data.</text>
</comment>
<reference evidence="1" key="1">
    <citation type="journal article" date="2015" name="Nature">
        <title>Complex archaea that bridge the gap between prokaryotes and eukaryotes.</title>
        <authorList>
            <person name="Spang A."/>
            <person name="Saw J.H."/>
            <person name="Jorgensen S.L."/>
            <person name="Zaremba-Niedzwiedzka K."/>
            <person name="Martijn J."/>
            <person name="Lind A.E."/>
            <person name="van Eijk R."/>
            <person name="Schleper C."/>
            <person name="Guy L."/>
            <person name="Ettema T.J."/>
        </authorList>
    </citation>
    <scope>NUCLEOTIDE SEQUENCE</scope>
</reference>